<sequence length="113" mass="12058">MPLVRGIGSVGCLLARCVCVRGEKQQLLLDRPIDNTAASITPTKHDAPEQTTATTRLDFAAGPVRSSRVSLEDELAHSETFEWQIDPRKIAALVENPSPSAAAICICGSDGKD</sequence>
<evidence type="ECO:0000313" key="2">
    <source>
        <dbReference type="Proteomes" id="UP000024635"/>
    </source>
</evidence>
<reference evidence="2" key="1">
    <citation type="journal article" date="2015" name="Nat. Genet.">
        <title>The genome and transcriptome of the zoonotic hookworm Ancylostoma ceylanicum identify infection-specific gene families.</title>
        <authorList>
            <person name="Schwarz E.M."/>
            <person name="Hu Y."/>
            <person name="Antoshechkin I."/>
            <person name="Miller M.M."/>
            <person name="Sternberg P.W."/>
            <person name="Aroian R.V."/>
        </authorList>
    </citation>
    <scope>NUCLEOTIDE SEQUENCE</scope>
    <source>
        <strain evidence="2">HY135</strain>
    </source>
</reference>
<evidence type="ECO:0000313" key="1">
    <source>
        <dbReference type="EMBL" id="EYC21048.1"/>
    </source>
</evidence>
<dbReference type="AlphaFoldDB" id="A0A016V2X8"/>
<proteinExistence type="predicted"/>
<accession>A0A016V2X8</accession>
<name>A0A016V2X8_9BILA</name>
<keyword evidence="2" id="KW-1185">Reference proteome</keyword>
<comment type="caution">
    <text evidence="1">The sequence shown here is derived from an EMBL/GenBank/DDBJ whole genome shotgun (WGS) entry which is preliminary data.</text>
</comment>
<protein>
    <submittedName>
        <fullName evidence="1">Uncharacterized protein</fullName>
    </submittedName>
</protein>
<dbReference type="Proteomes" id="UP000024635">
    <property type="component" value="Unassembled WGS sequence"/>
</dbReference>
<gene>
    <name evidence="1" type="primary">Acey_s0020.g20</name>
    <name evidence="1" type="ORF">Y032_0020g20</name>
</gene>
<organism evidence="1 2">
    <name type="scientific">Ancylostoma ceylanicum</name>
    <dbReference type="NCBI Taxonomy" id="53326"/>
    <lineage>
        <taxon>Eukaryota</taxon>
        <taxon>Metazoa</taxon>
        <taxon>Ecdysozoa</taxon>
        <taxon>Nematoda</taxon>
        <taxon>Chromadorea</taxon>
        <taxon>Rhabditida</taxon>
        <taxon>Rhabditina</taxon>
        <taxon>Rhabditomorpha</taxon>
        <taxon>Strongyloidea</taxon>
        <taxon>Ancylostomatidae</taxon>
        <taxon>Ancylostomatinae</taxon>
        <taxon>Ancylostoma</taxon>
    </lineage>
</organism>
<dbReference type="EMBL" id="JARK01001356">
    <property type="protein sequence ID" value="EYC21048.1"/>
    <property type="molecule type" value="Genomic_DNA"/>
</dbReference>